<name>A0AAW2V9P8_SESRA</name>
<dbReference type="EMBL" id="JACGWJ010000004">
    <property type="protein sequence ID" value="KAL0426171.1"/>
    <property type="molecule type" value="Genomic_DNA"/>
</dbReference>
<reference evidence="2" key="2">
    <citation type="journal article" date="2024" name="Plant">
        <title>Genomic evolution and insights into agronomic trait innovations of Sesamum species.</title>
        <authorList>
            <person name="Miao H."/>
            <person name="Wang L."/>
            <person name="Qu L."/>
            <person name="Liu H."/>
            <person name="Sun Y."/>
            <person name="Le M."/>
            <person name="Wang Q."/>
            <person name="Wei S."/>
            <person name="Zheng Y."/>
            <person name="Lin W."/>
            <person name="Duan Y."/>
            <person name="Cao H."/>
            <person name="Xiong S."/>
            <person name="Wang X."/>
            <person name="Wei L."/>
            <person name="Li C."/>
            <person name="Ma Q."/>
            <person name="Ju M."/>
            <person name="Zhao R."/>
            <person name="Li G."/>
            <person name="Mu C."/>
            <person name="Tian Q."/>
            <person name="Mei H."/>
            <person name="Zhang T."/>
            <person name="Gao T."/>
            <person name="Zhang H."/>
        </authorList>
    </citation>
    <scope>NUCLEOTIDE SEQUENCE</scope>
    <source>
        <strain evidence="2">G02</strain>
    </source>
</reference>
<feature type="region of interest" description="Disordered" evidence="1">
    <location>
        <begin position="34"/>
        <end position="57"/>
    </location>
</feature>
<comment type="caution">
    <text evidence="2">The sequence shown here is derived from an EMBL/GenBank/DDBJ whole genome shotgun (WGS) entry which is preliminary data.</text>
</comment>
<protein>
    <submittedName>
        <fullName evidence="2">Uncharacterized protein</fullName>
    </submittedName>
</protein>
<evidence type="ECO:0000256" key="1">
    <source>
        <dbReference type="SAM" id="MobiDB-lite"/>
    </source>
</evidence>
<evidence type="ECO:0000313" key="2">
    <source>
        <dbReference type="EMBL" id="KAL0426171.1"/>
    </source>
</evidence>
<dbReference type="AlphaFoldDB" id="A0AAW2V9P8"/>
<sequence length="57" mass="6459">MSGLKCVKVQRDWEKAQRVEEWIEASVEVLSDWTEGAEEERTGKVLRGKQVPDGGLD</sequence>
<organism evidence="2">
    <name type="scientific">Sesamum radiatum</name>
    <name type="common">Black benniseed</name>
    <dbReference type="NCBI Taxonomy" id="300843"/>
    <lineage>
        <taxon>Eukaryota</taxon>
        <taxon>Viridiplantae</taxon>
        <taxon>Streptophyta</taxon>
        <taxon>Embryophyta</taxon>
        <taxon>Tracheophyta</taxon>
        <taxon>Spermatophyta</taxon>
        <taxon>Magnoliopsida</taxon>
        <taxon>eudicotyledons</taxon>
        <taxon>Gunneridae</taxon>
        <taxon>Pentapetalae</taxon>
        <taxon>asterids</taxon>
        <taxon>lamiids</taxon>
        <taxon>Lamiales</taxon>
        <taxon>Pedaliaceae</taxon>
        <taxon>Sesamum</taxon>
    </lineage>
</organism>
<accession>A0AAW2V9P8</accession>
<proteinExistence type="predicted"/>
<gene>
    <name evidence="2" type="ORF">Sradi_1151900</name>
</gene>
<reference evidence="2" key="1">
    <citation type="submission" date="2020-06" db="EMBL/GenBank/DDBJ databases">
        <authorList>
            <person name="Li T."/>
            <person name="Hu X."/>
            <person name="Zhang T."/>
            <person name="Song X."/>
            <person name="Zhang H."/>
            <person name="Dai N."/>
            <person name="Sheng W."/>
            <person name="Hou X."/>
            <person name="Wei L."/>
        </authorList>
    </citation>
    <scope>NUCLEOTIDE SEQUENCE</scope>
    <source>
        <strain evidence="2">G02</strain>
        <tissue evidence="2">Leaf</tissue>
    </source>
</reference>